<dbReference type="OrthoDB" id="10481572at2759"/>
<protein>
    <submittedName>
        <fullName evidence="2">Uncharacterized protein</fullName>
    </submittedName>
</protein>
<keyword evidence="1" id="KW-0812">Transmembrane</keyword>
<comment type="caution">
    <text evidence="2">The sequence shown here is derived from an EMBL/GenBank/DDBJ whole genome shotgun (WGS) entry which is preliminary data.</text>
</comment>
<gene>
    <name evidence="2" type="ORF">BWQ96_08036</name>
</gene>
<evidence type="ECO:0000256" key="1">
    <source>
        <dbReference type="SAM" id="Phobius"/>
    </source>
</evidence>
<dbReference type="EMBL" id="NBIV01000171">
    <property type="protein sequence ID" value="PXF42240.1"/>
    <property type="molecule type" value="Genomic_DNA"/>
</dbReference>
<evidence type="ECO:0000313" key="3">
    <source>
        <dbReference type="Proteomes" id="UP000247409"/>
    </source>
</evidence>
<keyword evidence="1" id="KW-1133">Transmembrane helix</keyword>
<dbReference type="Proteomes" id="UP000247409">
    <property type="component" value="Unassembled WGS sequence"/>
</dbReference>
<proteinExistence type="predicted"/>
<sequence length="554" mass="62740">MQKAVHQTTTSPATSRWFILLLFVLYIVVLLPLSRDVLRSAYRFTIAIQSQPSSRYPSIWYPELVCRGSFSSTSSPHSNASFPEAVLRDAYLDRRPASLRQAFGKHGPLPKQRVVLAISAHLSVRLEESEATVRLANAPNVRVSIDDVREIESTSKEKAFEYAPGRTTKRGHEVAEWQVIITLRSTYFRRDFEQHLRNLAGDPLVQLKLQLSLSHFDGNNSTFEPRLSLGCIFGWDVPEIIQRHAPADIDRLQQPSSAVLLCANSLSGNKKLQNRSHAEVAHWAARALRGPVRFDIVVLPVIVDISAAECSPNDLHCFEDTSRTNSVLFNSLAKNVAQELQRIGVAEEVFERVVLIPFCRLGAHVLGFEHNNPCSGSQRYGQIQVTFMPYSVLAKYFKWASMYDLDEYIAPHHEKGVASPLNTNASDLFDHILHENYHIKSPAFVIPWLNFRIRRQDLVNITHELMHGVTPVLVSPSNGDTNCYRLPRHRIGKAVVRYDVGLGFSIHQPIVQIPGMGLQHNRKETRVDSMDIRVWHARLYKNRFSNCSFVATTL</sequence>
<keyword evidence="3" id="KW-1185">Reference proteome</keyword>
<accession>A0A2V3IM97</accession>
<feature type="transmembrane region" description="Helical" evidence="1">
    <location>
        <begin position="15"/>
        <end position="33"/>
    </location>
</feature>
<dbReference type="AlphaFoldDB" id="A0A2V3IM97"/>
<reference evidence="2 3" key="1">
    <citation type="journal article" date="2018" name="Mol. Biol. Evol.">
        <title>Analysis of the draft genome of the red seaweed Gracilariopsis chorda provides insights into genome size evolution in Rhodophyta.</title>
        <authorList>
            <person name="Lee J."/>
            <person name="Yang E.C."/>
            <person name="Graf L."/>
            <person name="Yang J.H."/>
            <person name="Qiu H."/>
            <person name="Zel Zion U."/>
            <person name="Chan C.X."/>
            <person name="Stephens T.G."/>
            <person name="Weber A.P.M."/>
            <person name="Boo G.H."/>
            <person name="Boo S.M."/>
            <person name="Kim K.M."/>
            <person name="Shin Y."/>
            <person name="Jung M."/>
            <person name="Lee S.J."/>
            <person name="Yim H.S."/>
            <person name="Lee J.H."/>
            <person name="Bhattacharya D."/>
            <person name="Yoon H.S."/>
        </authorList>
    </citation>
    <scope>NUCLEOTIDE SEQUENCE [LARGE SCALE GENOMIC DNA]</scope>
    <source>
        <strain evidence="2 3">SKKU-2015</strain>
        <tissue evidence="2">Whole body</tissue>
    </source>
</reference>
<organism evidence="2 3">
    <name type="scientific">Gracilariopsis chorda</name>
    <dbReference type="NCBI Taxonomy" id="448386"/>
    <lineage>
        <taxon>Eukaryota</taxon>
        <taxon>Rhodophyta</taxon>
        <taxon>Florideophyceae</taxon>
        <taxon>Rhodymeniophycidae</taxon>
        <taxon>Gracilariales</taxon>
        <taxon>Gracilariaceae</taxon>
        <taxon>Gracilariopsis</taxon>
    </lineage>
</organism>
<evidence type="ECO:0000313" key="2">
    <source>
        <dbReference type="EMBL" id="PXF42240.1"/>
    </source>
</evidence>
<keyword evidence="1" id="KW-0472">Membrane</keyword>
<name>A0A2V3IM97_9FLOR</name>